<dbReference type="Gene3D" id="3.80.10.10">
    <property type="entry name" value="Ribonuclease Inhibitor"/>
    <property type="match status" value="1"/>
</dbReference>
<dbReference type="PANTHER" id="PTHR13382">
    <property type="entry name" value="MITOCHONDRIAL ATP SYNTHASE COUPLING FACTOR B"/>
    <property type="match status" value="1"/>
</dbReference>
<sequence length="539" mass="59374">MSLNFSCSSIKNLSKLETSDCQGMDEAELGYGDLIGDDVIDKLPIDPFGMDIKSRIRITGWLQNLGEKSDLGYGFGVGVDEAEKKIGDCHPLFTGLNLVWNSSMRFEPELGNMKIGGISIPCDEVETGLPDDFFELDSNVDEFMSFVPFGQLDNWVISKGTQELKDCGKTSFDGEGGAPHDAMFFALGYLGVQDLLTVERVCKSFRDAVRNDSLLWRSIHIDQPLSGRITDDALLRLADRAQGTLQCLNLDGCIKITDSGLTRVLETNTRLAKLSVPGCVRLSIDSILNNLRAFKSVGSPGIKHLRIAGVRSGTDKEFKELLFLLNADNCARKPQIYHGGNSYLTFDDDRAIDIEVCPRCQEMKLVFDCPAESCQGNQQADQLCRACTLCIARCFSCGCCIKGHDYEETFCLDLLCLDCWKQLLDCEDGPDEEGFGVESPSFAVHISNAKATCSNAEGGICCYREENVLVAELYLNSWTLKKLSCIRGRGSDVASVAANVCCRDGIRVRIHIIDADEEKSYCQQKVLEVVGHLCSMSTL</sequence>
<accession>A0A2N9FFI9</accession>
<evidence type="ECO:0000313" key="2">
    <source>
        <dbReference type="EMBL" id="SPC85953.1"/>
    </source>
</evidence>
<gene>
    <name evidence="2" type="ORF">FSB_LOCUS13835</name>
</gene>
<dbReference type="SUPFAM" id="SSF52047">
    <property type="entry name" value="RNI-like"/>
    <property type="match status" value="1"/>
</dbReference>
<dbReference type="PROSITE" id="PS50181">
    <property type="entry name" value="FBOX"/>
    <property type="match status" value="1"/>
</dbReference>
<dbReference type="GO" id="GO:0005737">
    <property type="term" value="C:cytoplasm"/>
    <property type="evidence" value="ECO:0007669"/>
    <property type="project" value="TreeGrafter"/>
</dbReference>
<reference evidence="2" key="1">
    <citation type="submission" date="2018-02" db="EMBL/GenBank/DDBJ databases">
        <authorList>
            <person name="Cohen D.B."/>
            <person name="Kent A.D."/>
        </authorList>
    </citation>
    <scope>NUCLEOTIDE SEQUENCE</scope>
</reference>
<protein>
    <recommendedName>
        <fullName evidence="1">F-box domain-containing protein</fullName>
    </recommendedName>
</protein>
<dbReference type="InterPro" id="IPR036047">
    <property type="entry name" value="F-box-like_dom_sf"/>
</dbReference>
<dbReference type="PANTHER" id="PTHR13382:SF22">
    <property type="entry name" value="F-BOX PROTEIN SKIP14"/>
    <property type="match status" value="1"/>
</dbReference>
<name>A0A2N9FFI9_FAGSY</name>
<evidence type="ECO:0000259" key="1">
    <source>
        <dbReference type="PROSITE" id="PS50181"/>
    </source>
</evidence>
<proteinExistence type="predicted"/>
<dbReference type="AlphaFoldDB" id="A0A2N9FFI9"/>
<dbReference type="InterPro" id="IPR050648">
    <property type="entry name" value="F-box_LRR-repeat"/>
</dbReference>
<dbReference type="SUPFAM" id="SSF81383">
    <property type="entry name" value="F-box domain"/>
    <property type="match status" value="1"/>
</dbReference>
<dbReference type="Gene3D" id="1.20.1280.50">
    <property type="match status" value="1"/>
</dbReference>
<feature type="domain" description="F-box" evidence="1">
    <location>
        <begin position="179"/>
        <end position="219"/>
    </location>
</feature>
<dbReference type="InterPro" id="IPR032675">
    <property type="entry name" value="LRR_dom_sf"/>
</dbReference>
<dbReference type="Pfam" id="PF12937">
    <property type="entry name" value="F-box-like"/>
    <property type="match status" value="1"/>
</dbReference>
<organism evidence="2">
    <name type="scientific">Fagus sylvatica</name>
    <name type="common">Beechnut</name>
    <dbReference type="NCBI Taxonomy" id="28930"/>
    <lineage>
        <taxon>Eukaryota</taxon>
        <taxon>Viridiplantae</taxon>
        <taxon>Streptophyta</taxon>
        <taxon>Embryophyta</taxon>
        <taxon>Tracheophyta</taxon>
        <taxon>Spermatophyta</taxon>
        <taxon>Magnoliopsida</taxon>
        <taxon>eudicotyledons</taxon>
        <taxon>Gunneridae</taxon>
        <taxon>Pentapetalae</taxon>
        <taxon>rosids</taxon>
        <taxon>fabids</taxon>
        <taxon>Fagales</taxon>
        <taxon>Fagaceae</taxon>
        <taxon>Fagus</taxon>
    </lineage>
</organism>
<dbReference type="InterPro" id="IPR001810">
    <property type="entry name" value="F-box_dom"/>
</dbReference>
<dbReference type="EMBL" id="OIVN01000813">
    <property type="protein sequence ID" value="SPC85953.1"/>
    <property type="molecule type" value="Genomic_DNA"/>
</dbReference>